<feature type="signal peptide" evidence="1">
    <location>
        <begin position="1"/>
        <end position="23"/>
    </location>
</feature>
<dbReference type="CDD" id="cd05483">
    <property type="entry name" value="retropepsin_like_bacteria"/>
    <property type="match status" value="1"/>
</dbReference>
<reference evidence="2 3" key="1">
    <citation type="submission" date="2024-06" db="EMBL/GenBank/DDBJ databases">
        <title>Sorghum-associated microbial communities from plants grown in Nebraska, USA.</title>
        <authorList>
            <person name="Schachtman D."/>
        </authorList>
    </citation>
    <scope>NUCLEOTIDE SEQUENCE [LARGE SCALE GENOMIC DNA]</scope>
    <source>
        <strain evidence="2 3">2814</strain>
    </source>
</reference>
<feature type="chain" id="PRO_5045217424" evidence="1">
    <location>
        <begin position="24"/>
        <end position="161"/>
    </location>
</feature>
<comment type="caution">
    <text evidence="2">The sequence shown here is derived from an EMBL/GenBank/DDBJ whole genome shotgun (WGS) entry which is preliminary data.</text>
</comment>
<dbReference type="PROSITE" id="PS00141">
    <property type="entry name" value="ASP_PROTEASE"/>
    <property type="match status" value="1"/>
</dbReference>
<organism evidence="2 3">
    <name type="scientific">Brevundimonas faecalis</name>
    <dbReference type="NCBI Taxonomy" id="947378"/>
    <lineage>
        <taxon>Bacteria</taxon>
        <taxon>Pseudomonadati</taxon>
        <taxon>Pseudomonadota</taxon>
        <taxon>Alphaproteobacteria</taxon>
        <taxon>Caulobacterales</taxon>
        <taxon>Caulobacteraceae</taxon>
        <taxon>Brevundimonas</taxon>
    </lineage>
</organism>
<protein>
    <submittedName>
        <fullName evidence="2">Aspartyl protease family protein</fullName>
    </submittedName>
</protein>
<keyword evidence="2" id="KW-0378">Hydrolase</keyword>
<dbReference type="InterPro" id="IPR011969">
    <property type="entry name" value="Clan_AA_Asp_peptidase_C"/>
</dbReference>
<dbReference type="EMBL" id="JBEPTF010000001">
    <property type="protein sequence ID" value="MET4682337.1"/>
    <property type="molecule type" value="Genomic_DNA"/>
</dbReference>
<keyword evidence="2" id="KW-0645">Protease</keyword>
<dbReference type="InterPro" id="IPR021109">
    <property type="entry name" value="Peptidase_aspartic_dom_sf"/>
</dbReference>
<evidence type="ECO:0000256" key="1">
    <source>
        <dbReference type="SAM" id="SignalP"/>
    </source>
</evidence>
<accession>A0ABV2R714</accession>
<dbReference type="GO" id="GO:0008233">
    <property type="term" value="F:peptidase activity"/>
    <property type="evidence" value="ECO:0007669"/>
    <property type="project" value="UniProtKB-KW"/>
</dbReference>
<sequence length="161" mass="16532">MIRFDPRSAVVFAAALATSFACAGALRWIDGAGEAQAAAATVPSVVRAVDGHYWAEAMVDGRPMRMLVDTGASLVTLSRADAARAGVPVEADDFTRTLHTASGPIKAAPVVLPSLAVAGVRLTSVEALVVDGDMPAPLLGMSYLGRLSAFEAGPHGLTFRG</sequence>
<keyword evidence="3" id="KW-1185">Reference proteome</keyword>
<dbReference type="RefSeq" id="WP_354087292.1">
    <property type="nucleotide sequence ID" value="NZ_JBEPTF010000001.1"/>
</dbReference>
<dbReference type="NCBIfam" id="TIGR02281">
    <property type="entry name" value="clan_AA_DTGA"/>
    <property type="match status" value="1"/>
</dbReference>
<evidence type="ECO:0000313" key="2">
    <source>
        <dbReference type="EMBL" id="MET4682337.1"/>
    </source>
</evidence>
<dbReference type="Gene3D" id="2.40.70.10">
    <property type="entry name" value="Acid Proteases"/>
    <property type="match status" value="1"/>
</dbReference>
<dbReference type="SUPFAM" id="SSF50630">
    <property type="entry name" value="Acid proteases"/>
    <property type="match status" value="1"/>
</dbReference>
<keyword evidence="1" id="KW-0732">Signal</keyword>
<dbReference type="InterPro" id="IPR034122">
    <property type="entry name" value="Retropepsin-like_bacterial"/>
</dbReference>
<dbReference type="Proteomes" id="UP001549313">
    <property type="component" value="Unassembled WGS sequence"/>
</dbReference>
<dbReference type="PROSITE" id="PS51257">
    <property type="entry name" value="PROKAR_LIPOPROTEIN"/>
    <property type="match status" value="1"/>
</dbReference>
<dbReference type="Pfam" id="PF13650">
    <property type="entry name" value="Asp_protease_2"/>
    <property type="match status" value="1"/>
</dbReference>
<dbReference type="GO" id="GO:0006508">
    <property type="term" value="P:proteolysis"/>
    <property type="evidence" value="ECO:0007669"/>
    <property type="project" value="UniProtKB-KW"/>
</dbReference>
<evidence type="ECO:0000313" key="3">
    <source>
        <dbReference type="Proteomes" id="UP001549313"/>
    </source>
</evidence>
<name>A0ABV2R714_9CAUL</name>
<proteinExistence type="predicted"/>
<dbReference type="InterPro" id="IPR001969">
    <property type="entry name" value="Aspartic_peptidase_AS"/>
</dbReference>
<gene>
    <name evidence="2" type="ORF">ABIE19_000246</name>
</gene>